<keyword evidence="1" id="KW-0472">Membrane</keyword>
<evidence type="ECO:0000256" key="1">
    <source>
        <dbReference type="SAM" id="Phobius"/>
    </source>
</evidence>
<dbReference type="AlphaFoldDB" id="A0A2S9JKC8"/>
<evidence type="ECO:0000313" key="2">
    <source>
        <dbReference type="EMBL" id="PRD53550.1"/>
    </source>
</evidence>
<name>A0A2S9JKC8_9HYPH</name>
<proteinExistence type="predicted"/>
<feature type="transmembrane region" description="Helical" evidence="1">
    <location>
        <begin position="64"/>
        <end position="84"/>
    </location>
</feature>
<dbReference type="Proteomes" id="UP000238563">
    <property type="component" value="Unassembled WGS sequence"/>
</dbReference>
<evidence type="ECO:0000313" key="3">
    <source>
        <dbReference type="Proteomes" id="UP000238563"/>
    </source>
</evidence>
<comment type="caution">
    <text evidence="2">The sequence shown here is derived from an EMBL/GenBank/DDBJ whole genome shotgun (WGS) entry which is preliminary data.</text>
</comment>
<keyword evidence="1" id="KW-1133">Transmembrane helix</keyword>
<dbReference type="EMBL" id="PVBT01000003">
    <property type="protein sequence ID" value="PRD53550.1"/>
    <property type="molecule type" value="Genomic_DNA"/>
</dbReference>
<reference evidence="2 3" key="1">
    <citation type="submission" date="2018-02" db="EMBL/GenBank/DDBJ databases">
        <title>The draft genome of Phyllobacterium myrsinacearum DSM5892.</title>
        <authorList>
            <person name="Li L."/>
            <person name="Liu L."/>
            <person name="Zhang X."/>
            <person name="Wang T."/>
        </authorList>
    </citation>
    <scope>NUCLEOTIDE SEQUENCE [LARGE SCALE GENOMIC DNA]</scope>
    <source>
        <strain evidence="2 3">DSM 5892</strain>
    </source>
</reference>
<accession>A0A2S9JKC8</accession>
<sequence length="86" mass="9118">MVVPTIIHPLKEAAGTIEGYCMQEPPVEKRDNEKQNRVIDGIGGGVGALAGSLSASFIFHNLMIGIAAGVLVGCCAGVVLNWIWRR</sequence>
<protein>
    <submittedName>
        <fullName evidence="2">Uncharacterized protein</fullName>
    </submittedName>
</protein>
<organism evidence="2 3">
    <name type="scientific">Phyllobacterium myrsinacearum</name>
    <dbReference type="NCBI Taxonomy" id="28101"/>
    <lineage>
        <taxon>Bacteria</taxon>
        <taxon>Pseudomonadati</taxon>
        <taxon>Pseudomonadota</taxon>
        <taxon>Alphaproteobacteria</taxon>
        <taxon>Hyphomicrobiales</taxon>
        <taxon>Phyllobacteriaceae</taxon>
        <taxon>Phyllobacterium</taxon>
    </lineage>
</organism>
<keyword evidence="3" id="KW-1185">Reference proteome</keyword>
<gene>
    <name evidence="2" type="ORF">C5750_14445</name>
</gene>
<keyword evidence="1" id="KW-0812">Transmembrane</keyword>